<feature type="region of interest" description="Disordered" evidence="1">
    <location>
        <begin position="140"/>
        <end position="470"/>
    </location>
</feature>
<dbReference type="RefSeq" id="WP_073502822.1">
    <property type="nucleotide sequence ID" value="NZ_FRBI01000041.1"/>
</dbReference>
<feature type="compositionally biased region" description="Gly residues" evidence="1">
    <location>
        <begin position="167"/>
        <end position="185"/>
    </location>
</feature>
<protein>
    <submittedName>
        <fullName evidence="2">Uncharacterized protein</fullName>
    </submittedName>
</protein>
<dbReference type="AlphaFoldDB" id="A0A1M7QSP3"/>
<organism evidence="2 3">
    <name type="scientific">Actinacidiphila paucisporea</name>
    <dbReference type="NCBI Taxonomy" id="310782"/>
    <lineage>
        <taxon>Bacteria</taxon>
        <taxon>Bacillati</taxon>
        <taxon>Actinomycetota</taxon>
        <taxon>Actinomycetes</taxon>
        <taxon>Kitasatosporales</taxon>
        <taxon>Streptomycetaceae</taxon>
        <taxon>Actinacidiphila</taxon>
    </lineage>
</organism>
<feature type="compositionally biased region" description="Basic residues" evidence="1">
    <location>
        <begin position="447"/>
        <end position="456"/>
    </location>
</feature>
<feature type="compositionally biased region" description="Low complexity" evidence="1">
    <location>
        <begin position="555"/>
        <end position="569"/>
    </location>
</feature>
<dbReference type="EMBL" id="FRBI01000041">
    <property type="protein sequence ID" value="SHN34608.1"/>
    <property type="molecule type" value="Genomic_DNA"/>
</dbReference>
<accession>A0A1M7QSP3</accession>
<feature type="compositionally biased region" description="Gly residues" evidence="1">
    <location>
        <begin position="202"/>
        <end position="215"/>
    </location>
</feature>
<dbReference type="STRING" id="310782.SAMN05216499_14138"/>
<gene>
    <name evidence="2" type="ORF">SAMN05216499_14138</name>
</gene>
<keyword evidence="3" id="KW-1185">Reference proteome</keyword>
<evidence type="ECO:0000313" key="2">
    <source>
        <dbReference type="EMBL" id="SHN34608.1"/>
    </source>
</evidence>
<feature type="region of interest" description="Disordered" evidence="1">
    <location>
        <begin position="520"/>
        <end position="595"/>
    </location>
</feature>
<feature type="compositionally biased region" description="Low complexity" evidence="1">
    <location>
        <begin position="426"/>
        <end position="446"/>
    </location>
</feature>
<dbReference type="OrthoDB" id="4279391at2"/>
<evidence type="ECO:0000256" key="1">
    <source>
        <dbReference type="SAM" id="MobiDB-lite"/>
    </source>
</evidence>
<feature type="compositionally biased region" description="Pro residues" evidence="1">
    <location>
        <begin position="65"/>
        <end position="80"/>
    </location>
</feature>
<feature type="region of interest" description="Disordered" evidence="1">
    <location>
        <begin position="1"/>
        <end position="108"/>
    </location>
</feature>
<feature type="compositionally biased region" description="Basic and acidic residues" evidence="1">
    <location>
        <begin position="523"/>
        <end position="539"/>
    </location>
</feature>
<feature type="compositionally biased region" description="Basic and acidic residues" evidence="1">
    <location>
        <begin position="270"/>
        <end position="285"/>
    </location>
</feature>
<reference evidence="2 3" key="1">
    <citation type="submission" date="2016-11" db="EMBL/GenBank/DDBJ databases">
        <authorList>
            <person name="Jaros S."/>
            <person name="Januszkiewicz K."/>
            <person name="Wedrychowicz H."/>
        </authorList>
    </citation>
    <scope>NUCLEOTIDE SEQUENCE [LARGE SCALE GENOMIC DNA]</scope>
    <source>
        <strain evidence="2 3">CGMCC 4.2025</strain>
    </source>
</reference>
<proteinExistence type="predicted"/>
<evidence type="ECO:0000313" key="3">
    <source>
        <dbReference type="Proteomes" id="UP000184111"/>
    </source>
</evidence>
<name>A0A1M7QSP3_9ACTN</name>
<sequence length="722" mass="74392">MADDGDNNVIDFPRIGFTPPGGAGSGPAFPGPSDDALEAPAQYEAESAGPPVRRSPLDTLAGLPAPVPPLPTGAPMPPADTPEGAGSGGMLQPGFVPEALGGPASADASERESAGIGALSMAAVLAVAVAALRGIHTAVSNRRATREQRQAVSDATRRGSRTNNGSAGTGGTGTGGGRGGGGGGRRNIPSSQDWARRTLGRTGPGGGRSGNGGGTSPNRRNNTSGPDRKSTGNRNDPPGRRRNTGPNSPKKPGGLFSRNTSSKDSPGGGRSDRKDRDRARRERINGVHKPTQSGDTGSRVRLRRRNKTSPDTTDASTRGAGGKGRGGRTKSPTGTSRPKGTLRPPKNSPHRNSRKNPGGPKSKATGTGKPTKFTKAGKSGGPQQRVGLGEAISAEAERRLRKRRKHMTPAVSVAKKHKRKDKSRPGKTGTTSSSAPTSTGPTTPKAGKMKWKRGRKGPAAPGRPTSPWAGARRRIRVRWTKRRAAWTGGGTYSAGPSGGRRHSPFEAAGMAAEAAYGTTYTVERADNPGDQERRWEAKPPRARPAAAAIPPPRPAAAAPPEAGPAAAAPTSTKGAGMSLPANTTPGFNLAPSMSAEHTTEVTLDDTLDVLEKLTGQSFGAHDESVRLAAKARQLRGALEDLAIDLLSRHNILGQLTGAAMARLAESMEVLSRKADEMAVSSLAAAELSEAAEQAMFDAYKPVQQATADAGLAVPSARVHNEG</sequence>
<dbReference type="Proteomes" id="UP000184111">
    <property type="component" value="Unassembled WGS sequence"/>
</dbReference>